<dbReference type="Proteomes" id="UP001501410">
    <property type="component" value="Unassembled WGS sequence"/>
</dbReference>
<dbReference type="EMBL" id="BAABEZ010000022">
    <property type="protein sequence ID" value="GAA4456556.1"/>
    <property type="molecule type" value="Genomic_DNA"/>
</dbReference>
<protein>
    <submittedName>
        <fullName evidence="1">Glycosyltransferase family protein</fullName>
    </submittedName>
</protein>
<evidence type="ECO:0000313" key="2">
    <source>
        <dbReference type="Proteomes" id="UP001501410"/>
    </source>
</evidence>
<dbReference type="SUPFAM" id="SSF53756">
    <property type="entry name" value="UDP-Glycosyltransferase/glycogen phosphorylase"/>
    <property type="match status" value="1"/>
</dbReference>
<proteinExistence type="predicted"/>
<comment type="caution">
    <text evidence="1">The sequence shown here is derived from an EMBL/GenBank/DDBJ whole genome shotgun (WGS) entry which is preliminary data.</text>
</comment>
<name>A0ABP8MWG1_9BACT</name>
<keyword evidence="2" id="KW-1185">Reference proteome</keyword>
<organism evidence="1 2">
    <name type="scientific">Rurimicrobium arvi</name>
    <dbReference type="NCBI Taxonomy" id="2049916"/>
    <lineage>
        <taxon>Bacteria</taxon>
        <taxon>Pseudomonadati</taxon>
        <taxon>Bacteroidota</taxon>
        <taxon>Chitinophagia</taxon>
        <taxon>Chitinophagales</taxon>
        <taxon>Chitinophagaceae</taxon>
        <taxon>Rurimicrobium</taxon>
    </lineage>
</organism>
<evidence type="ECO:0000313" key="1">
    <source>
        <dbReference type="EMBL" id="GAA4456556.1"/>
    </source>
</evidence>
<gene>
    <name evidence="1" type="ORF">GCM10023092_21970</name>
</gene>
<reference evidence="2" key="1">
    <citation type="journal article" date="2019" name="Int. J. Syst. Evol. Microbiol.">
        <title>The Global Catalogue of Microorganisms (GCM) 10K type strain sequencing project: providing services to taxonomists for standard genome sequencing and annotation.</title>
        <authorList>
            <consortium name="The Broad Institute Genomics Platform"/>
            <consortium name="The Broad Institute Genome Sequencing Center for Infectious Disease"/>
            <person name="Wu L."/>
            <person name="Ma J."/>
        </authorList>
    </citation>
    <scope>NUCLEOTIDE SEQUENCE [LARGE SCALE GENOMIC DNA]</scope>
    <source>
        <strain evidence="2">JCM 31921</strain>
    </source>
</reference>
<dbReference type="RefSeq" id="WP_344826826.1">
    <property type="nucleotide sequence ID" value="NZ_BAABEZ010000022.1"/>
</dbReference>
<sequence>MRILYAIQGTGNGHLARALDMYPALRQYGEVDVLVSGIQTEMQLPFPVKYRFYGLSFIFGKHGGIDKWETAKRMKPLRLIRDILGLPLRQYDLVVSDFEPISSWACRLQGKKLIGLSHQMAVLHADAPKPKHDDAFGRMVLQHYAPAKIQMGFHFIPLGDNVFTPVIRAQVRQLRPDDKGHYTVYLPAYEDVHIIEELSQFPTVRWEVFSKKTKRTYRDGNLYIRPIENEAFVQSMASASGVLCGAGFETPAEALFLNKKLMVVPMKGQYEQQCNAACLATMGVPVIDSLSRRNRSQIAFWLDCGEPVQVHYPDNAGMVAERIMRYFWTLQPAGLAPM</sequence>
<accession>A0ABP8MWG1</accession>
<dbReference type="Pfam" id="PF13528">
    <property type="entry name" value="Glyco_trans_1_3"/>
    <property type="match status" value="1"/>
</dbReference>